<dbReference type="EMBL" id="CANTFL010001455">
    <property type="protein sequence ID" value="CAI5741923.1"/>
    <property type="molecule type" value="Genomic_DNA"/>
</dbReference>
<feature type="compositionally biased region" description="Basic and acidic residues" evidence="1">
    <location>
        <begin position="135"/>
        <end position="144"/>
    </location>
</feature>
<feature type="compositionally biased region" description="Gly residues" evidence="1">
    <location>
        <begin position="290"/>
        <end position="302"/>
    </location>
</feature>
<evidence type="ECO:0000256" key="1">
    <source>
        <dbReference type="SAM" id="MobiDB-lite"/>
    </source>
</evidence>
<protein>
    <recommendedName>
        <fullName evidence="4">Vesicle transport v-SNARE N-terminal domain-containing protein</fullName>
    </recommendedName>
</protein>
<sequence length="396" mass="41048">MGKSSDHHSNVEEEFSKLELALNQTAGDTSVCLRLLKKQLAEYDHRNGNLFTHSATSYLRSDMRSAKDTAMELKHVAHQISRSPKPSKTELTSARHVMNETSRTMEALTTTARNYDKENGQSKGIKGTIDTMMGGHHDKDKNEKQSLGGHATGDTHSDKTHSGGLFGGEKDGGHHHKGLSSHADQNGAGIMGSTDTVEGLVQKNLRENFSVKALDHQLSAAEKALSPSMMERAKEAIHDVKDKLKGDKTSPSHGSHAHGSAPVGTHLQGGPTHPDHVHGGGPVGTHLQGGAVGSHAHGGGPVGSHLQGGPTHADHLHGGGPVGTHLQGGAVGSHAHGGGPVGSHLQGGPTHADHLHGGGPVGTHLQGGPVHGGQVAGNPVHGSYQPTHPTGHSTAL</sequence>
<accession>A0AAV0V096</accession>
<proteinExistence type="predicted"/>
<feature type="compositionally biased region" description="Low complexity" evidence="1">
    <location>
        <begin position="251"/>
        <end position="262"/>
    </location>
</feature>
<evidence type="ECO:0000313" key="2">
    <source>
        <dbReference type="EMBL" id="CAI5741923.1"/>
    </source>
</evidence>
<gene>
    <name evidence="2" type="ORF">HBR001_LOCUS8721</name>
</gene>
<organism evidence="2 3">
    <name type="scientific">Hyaloperonospora brassicae</name>
    <name type="common">Brassica downy mildew</name>
    <name type="synonym">Peronospora brassicae</name>
    <dbReference type="NCBI Taxonomy" id="162125"/>
    <lineage>
        <taxon>Eukaryota</taxon>
        <taxon>Sar</taxon>
        <taxon>Stramenopiles</taxon>
        <taxon>Oomycota</taxon>
        <taxon>Peronosporomycetes</taxon>
        <taxon>Peronosporales</taxon>
        <taxon>Peronosporaceae</taxon>
        <taxon>Hyaloperonospora</taxon>
    </lineage>
</organism>
<dbReference type="AlphaFoldDB" id="A0AAV0V096"/>
<dbReference type="Proteomes" id="UP001162031">
    <property type="component" value="Unassembled WGS sequence"/>
</dbReference>
<feature type="region of interest" description="Disordered" evidence="1">
    <location>
        <begin position="131"/>
        <end position="191"/>
    </location>
</feature>
<keyword evidence="3" id="KW-1185">Reference proteome</keyword>
<feature type="compositionally biased region" description="Polar residues" evidence="1">
    <location>
        <begin position="384"/>
        <end position="396"/>
    </location>
</feature>
<evidence type="ECO:0000313" key="3">
    <source>
        <dbReference type="Proteomes" id="UP001162031"/>
    </source>
</evidence>
<reference evidence="2" key="1">
    <citation type="submission" date="2022-12" db="EMBL/GenBank/DDBJ databases">
        <authorList>
            <person name="Webb A."/>
        </authorList>
    </citation>
    <scope>NUCLEOTIDE SEQUENCE</scope>
    <source>
        <strain evidence="2">Hp1</strain>
    </source>
</reference>
<feature type="region of interest" description="Disordered" evidence="1">
    <location>
        <begin position="244"/>
        <end position="396"/>
    </location>
</feature>
<evidence type="ECO:0008006" key="4">
    <source>
        <dbReference type="Google" id="ProtNLM"/>
    </source>
</evidence>
<feature type="compositionally biased region" description="Gly residues" evidence="1">
    <location>
        <begin position="329"/>
        <end position="341"/>
    </location>
</feature>
<comment type="caution">
    <text evidence="2">The sequence shown here is derived from an EMBL/GenBank/DDBJ whole genome shotgun (WGS) entry which is preliminary data.</text>
</comment>
<name>A0AAV0V096_HYABA</name>